<reference evidence="1" key="1">
    <citation type="submission" date="2016-02" db="EMBL/GenBank/DDBJ databases">
        <title>WGS assembly of Manihot esculenta.</title>
        <authorList>
            <person name="Bredeson J.V."/>
            <person name="Prochnik S.E."/>
            <person name="Lyons J.B."/>
            <person name="Schmutz J."/>
            <person name="Grimwood J."/>
            <person name="Vrebalov J."/>
            <person name="Bart R.S."/>
            <person name="Amuge T."/>
            <person name="Ferguson M.E."/>
            <person name="Green R."/>
            <person name="Putnam N."/>
            <person name="Stites J."/>
            <person name="Rounsley S."/>
            <person name="Rokhsar D.S."/>
        </authorList>
    </citation>
    <scope>NUCLEOTIDE SEQUENCE [LARGE SCALE GENOMIC DNA]</scope>
    <source>
        <tissue evidence="1">Leaf</tissue>
    </source>
</reference>
<dbReference type="PANTHER" id="PTHR33710">
    <property type="entry name" value="BNAC02G09200D PROTEIN"/>
    <property type="match status" value="1"/>
</dbReference>
<dbReference type="EMBL" id="CM004387">
    <property type="protein sequence ID" value="OAY59559.1"/>
    <property type="molecule type" value="Genomic_DNA"/>
</dbReference>
<dbReference type="PANTHER" id="PTHR33710:SF77">
    <property type="entry name" value="DNASE I-LIKE SUPERFAMILY PROTEIN"/>
    <property type="match status" value="1"/>
</dbReference>
<sequence length="139" mass="16229">MGIWRLTRYYSYAGWNRRRESWNLLRSLHPKSPLPWIVVSDFNDLIFNSEKDSLTAHLQWLLYGFGQTLEACGLHDLGFAGSKYTWMGKQEDILVKERLDRVVGTLFWTELFSQATVYVLEALYSDHKPLLVSLEITVV</sequence>
<protein>
    <recommendedName>
        <fullName evidence="2">Endonuclease/exonuclease/phosphatase domain-containing protein</fullName>
    </recommendedName>
</protein>
<gene>
    <name evidence="1" type="ORF">MANES_01G040800</name>
</gene>
<dbReference type="STRING" id="3983.A0A2C9WK16"/>
<dbReference type="AlphaFoldDB" id="A0A2C9WK16"/>
<dbReference type="InterPro" id="IPR036691">
    <property type="entry name" value="Endo/exonu/phosph_ase_sf"/>
</dbReference>
<dbReference type="SUPFAM" id="SSF56219">
    <property type="entry name" value="DNase I-like"/>
    <property type="match status" value="1"/>
</dbReference>
<proteinExistence type="predicted"/>
<evidence type="ECO:0008006" key="2">
    <source>
        <dbReference type="Google" id="ProtNLM"/>
    </source>
</evidence>
<organism evidence="1">
    <name type="scientific">Manihot esculenta</name>
    <name type="common">Cassava</name>
    <name type="synonym">Jatropha manihot</name>
    <dbReference type="NCBI Taxonomy" id="3983"/>
    <lineage>
        <taxon>Eukaryota</taxon>
        <taxon>Viridiplantae</taxon>
        <taxon>Streptophyta</taxon>
        <taxon>Embryophyta</taxon>
        <taxon>Tracheophyta</taxon>
        <taxon>Spermatophyta</taxon>
        <taxon>Magnoliopsida</taxon>
        <taxon>eudicotyledons</taxon>
        <taxon>Gunneridae</taxon>
        <taxon>Pentapetalae</taxon>
        <taxon>rosids</taxon>
        <taxon>fabids</taxon>
        <taxon>Malpighiales</taxon>
        <taxon>Euphorbiaceae</taxon>
        <taxon>Crotonoideae</taxon>
        <taxon>Manihoteae</taxon>
        <taxon>Manihot</taxon>
    </lineage>
</organism>
<accession>A0A2C9WK16</accession>
<evidence type="ECO:0000313" key="1">
    <source>
        <dbReference type="EMBL" id="OAY59559.1"/>
    </source>
</evidence>
<name>A0A2C9WK16_MANES</name>
<dbReference type="Gene3D" id="3.60.10.10">
    <property type="entry name" value="Endonuclease/exonuclease/phosphatase"/>
    <property type="match status" value="1"/>
</dbReference>